<dbReference type="SMART" id="SM00382">
    <property type="entry name" value="AAA"/>
    <property type="match status" value="1"/>
</dbReference>
<dbReference type="InterPro" id="IPR017871">
    <property type="entry name" value="ABC_transporter-like_CS"/>
</dbReference>
<dbReference type="PROSITE" id="PS50893">
    <property type="entry name" value="ABC_TRANSPORTER_2"/>
    <property type="match status" value="1"/>
</dbReference>
<dbReference type="PROSITE" id="PS00211">
    <property type="entry name" value="ABC_TRANSPORTER_1"/>
    <property type="match status" value="1"/>
</dbReference>
<dbReference type="EMBL" id="AP023367">
    <property type="protein sequence ID" value="BCJ96847.1"/>
    <property type="molecule type" value="Genomic_DNA"/>
</dbReference>
<dbReference type="AlphaFoldDB" id="A0A6S6R9M6"/>
<evidence type="ECO:0000313" key="2">
    <source>
        <dbReference type="Proteomes" id="UP000515561"/>
    </source>
</evidence>
<dbReference type="GO" id="GO:0005524">
    <property type="term" value="F:ATP binding"/>
    <property type="evidence" value="ECO:0007669"/>
    <property type="project" value="InterPro"/>
</dbReference>
<reference evidence="1 2" key="1">
    <citation type="journal article" date="2016" name="Int. J. Syst. Evol. Microbiol.">
        <title>Descriptions of Anaerotaenia torta gen. nov., sp. nov. and Anaerocolumna cellulosilytica gen. nov., sp. nov. isolated from a methanogenic reactor of cattle waste.</title>
        <authorList>
            <person name="Uek A."/>
            <person name="Ohtaki Y."/>
            <person name="Kaku N."/>
            <person name="Ueki K."/>
        </authorList>
    </citation>
    <scope>NUCLEOTIDE SEQUENCE [LARGE SCALE GENOMIC DNA]</scope>
    <source>
        <strain evidence="1 2">SN021</strain>
    </source>
</reference>
<dbReference type="InterPro" id="IPR003593">
    <property type="entry name" value="AAA+_ATPase"/>
</dbReference>
<dbReference type="SUPFAM" id="SSF52540">
    <property type="entry name" value="P-loop containing nucleoside triphosphate hydrolases"/>
    <property type="match status" value="1"/>
</dbReference>
<accession>A0A6S6R9M6</accession>
<protein>
    <submittedName>
        <fullName evidence="1">Sulfate transporter</fullName>
    </submittedName>
</protein>
<dbReference type="RefSeq" id="WP_184092746.1">
    <property type="nucleotide sequence ID" value="NZ_AP023367.1"/>
</dbReference>
<gene>
    <name evidence="1" type="ORF">acsn021_44160</name>
</gene>
<dbReference type="GO" id="GO:0016887">
    <property type="term" value="F:ATP hydrolysis activity"/>
    <property type="evidence" value="ECO:0007669"/>
    <property type="project" value="InterPro"/>
</dbReference>
<proteinExistence type="predicted"/>
<dbReference type="InterPro" id="IPR027417">
    <property type="entry name" value="P-loop_NTPase"/>
</dbReference>
<dbReference type="InterPro" id="IPR003439">
    <property type="entry name" value="ABC_transporter-like_ATP-bd"/>
</dbReference>
<dbReference type="InterPro" id="IPR050334">
    <property type="entry name" value="Molybdenum_import_ModC"/>
</dbReference>
<dbReference type="Pfam" id="PF00005">
    <property type="entry name" value="ABC_tran"/>
    <property type="match status" value="1"/>
</dbReference>
<dbReference type="Gene3D" id="3.40.50.300">
    <property type="entry name" value="P-loop containing nucleotide triphosphate hydrolases"/>
    <property type="match status" value="1"/>
</dbReference>
<evidence type="ECO:0000313" key="1">
    <source>
        <dbReference type="EMBL" id="BCJ96847.1"/>
    </source>
</evidence>
<sequence>MSILIKDITKYYNKVPVLKACTMQLNKERITCIMGPSGSGKTTLLRILMGLTQADSGLIEGLDKKRITAVFQEDRLCGYLDSITNIKLVCRKEIGTERIQKELEAVGLLDIQNKKVSLLSGGMKRRVAIVRAILADSDIILMDEPFKGLDEQLRHEVIEYVKRKSKGKVVVIVTHDKKEAEQLEAELFYLTS</sequence>
<organism evidence="1 2">
    <name type="scientific">Anaerocolumna cellulosilytica</name>
    <dbReference type="NCBI Taxonomy" id="433286"/>
    <lineage>
        <taxon>Bacteria</taxon>
        <taxon>Bacillati</taxon>
        <taxon>Bacillota</taxon>
        <taxon>Clostridia</taxon>
        <taxon>Lachnospirales</taxon>
        <taxon>Lachnospiraceae</taxon>
        <taxon>Anaerocolumna</taxon>
    </lineage>
</organism>
<dbReference type="Proteomes" id="UP000515561">
    <property type="component" value="Chromosome"/>
</dbReference>
<name>A0A6S6R9M6_9FIRM</name>
<keyword evidence="2" id="KW-1185">Reference proteome</keyword>
<dbReference type="KEGG" id="acel:acsn021_44160"/>
<dbReference type="PANTHER" id="PTHR43514:SF4">
    <property type="entry name" value="ABC TRANSPORTER I FAMILY MEMBER 10"/>
    <property type="match status" value="1"/>
</dbReference>
<dbReference type="PANTHER" id="PTHR43514">
    <property type="entry name" value="ABC TRANSPORTER I FAMILY MEMBER 10"/>
    <property type="match status" value="1"/>
</dbReference>